<gene>
    <name evidence="1" type="ORF">GO988_11305</name>
</gene>
<dbReference type="RefSeq" id="WP_157565270.1">
    <property type="nucleotide sequence ID" value="NZ_WQKZ01000002.1"/>
</dbReference>
<proteinExistence type="predicted"/>
<keyword evidence="2" id="KW-1185">Reference proteome</keyword>
<name>A0A7K1TFI3_9BACT</name>
<protein>
    <submittedName>
        <fullName evidence="1">Uncharacterized protein</fullName>
    </submittedName>
</protein>
<dbReference type="Proteomes" id="UP000441336">
    <property type="component" value="Unassembled WGS sequence"/>
</dbReference>
<dbReference type="AlphaFoldDB" id="A0A7K1TFI3"/>
<evidence type="ECO:0000313" key="1">
    <source>
        <dbReference type="EMBL" id="MVN76911.1"/>
    </source>
</evidence>
<accession>A0A7K1TFI3</accession>
<sequence length="86" mass="9985">MHLNTTPAPPAGKPCIRDMHELLRDHLPPQLVMLTPLQELERRLHEIAAQHPRFREETPLVLAGEIKRRSRYSRFLEVSANQMQVA</sequence>
<evidence type="ECO:0000313" key="2">
    <source>
        <dbReference type="Proteomes" id="UP000441336"/>
    </source>
</evidence>
<organism evidence="1 2">
    <name type="scientific">Hymenobacter ginkgonis</name>
    <dbReference type="NCBI Taxonomy" id="2682976"/>
    <lineage>
        <taxon>Bacteria</taxon>
        <taxon>Pseudomonadati</taxon>
        <taxon>Bacteroidota</taxon>
        <taxon>Cytophagia</taxon>
        <taxon>Cytophagales</taxon>
        <taxon>Hymenobacteraceae</taxon>
        <taxon>Hymenobacter</taxon>
    </lineage>
</organism>
<dbReference type="EMBL" id="WQKZ01000002">
    <property type="protein sequence ID" value="MVN76911.1"/>
    <property type="molecule type" value="Genomic_DNA"/>
</dbReference>
<comment type="caution">
    <text evidence="1">The sequence shown here is derived from an EMBL/GenBank/DDBJ whole genome shotgun (WGS) entry which is preliminary data.</text>
</comment>
<reference evidence="1 2" key="1">
    <citation type="submission" date="2019-12" db="EMBL/GenBank/DDBJ databases">
        <title>Hymenobacter sp. HMF4947 Genome sequencing and assembly.</title>
        <authorList>
            <person name="Kang H."/>
            <person name="Cha I."/>
            <person name="Kim H."/>
            <person name="Joh K."/>
        </authorList>
    </citation>
    <scope>NUCLEOTIDE SEQUENCE [LARGE SCALE GENOMIC DNA]</scope>
    <source>
        <strain evidence="1 2">HMF4947</strain>
    </source>
</reference>